<dbReference type="GO" id="GO:0000175">
    <property type="term" value="F:3'-5'-RNA exonuclease activity"/>
    <property type="evidence" value="ECO:0007669"/>
    <property type="project" value="InterPro"/>
</dbReference>
<evidence type="ECO:0000313" key="6">
    <source>
        <dbReference type="Proteomes" id="UP000654670"/>
    </source>
</evidence>
<keyword evidence="3" id="KW-0269">Exonuclease</keyword>
<dbReference type="InterPro" id="IPR013520">
    <property type="entry name" value="Ribonucl_H"/>
</dbReference>
<evidence type="ECO:0000259" key="4">
    <source>
        <dbReference type="SMART" id="SM00479"/>
    </source>
</evidence>
<dbReference type="CDD" id="cd06133">
    <property type="entry name" value="ERI-1_3'hExo_like"/>
    <property type="match status" value="1"/>
</dbReference>
<sequence length="272" mass="32497">MAVIYLIVDFEANMGHLYPNGIDEIIQFSSGLYEKNGTSSRIKYFNSYIRPQFGIQKPIRELTGITLDHVENAPDFQAYVSRLQSNFYESVIFVSFSSHDICYFMENALKYNASTRWIKGYMDLQEMVMYDCHLDQQPSLKKSLSLFGLEFVGKQHNAYYDVLNTIRLFRQIDNKYPSLNRWVYDRKELLQKFNLLIRYDKEGHLIITKSGKKILKKVFFHYKHRDVNFILNSGTMKKILEQNFIDRHDKQYIKVVRKYFDNLLFKQETNRF</sequence>
<keyword evidence="1" id="KW-0540">Nuclease</keyword>
<dbReference type="EMBL" id="BMOK01000014">
    <property type="protein sequence ID" value="GGL61683.1"/>
    <property type="molecule type" value="Genomic_DNA"/>
</dbReference>
<reference evidence="5" key="2">
    <citation type="submission" date="2020-09" db="EMBL/GenBank/DDBJ databases">
        <authorList>
            <person name="Sun Q."/>
            <person name="Ohkuma M."/>
        </authorList>
    </citation>
    <scope>NUCLEOTIDE SEQUENCE</scope>
    <source>
        <strain evidence="5">JCM 15325</strain>
    </source>
</reference>
<feature type="domain" description="Exonuclease" evidence="4">
    <location>
        <begin position="4"/>
        <end position="178"/>
    </location>
</feature>
<evidence type="ECO:0000313" key="5">
    <source>
        <dbReference type="EMBL" id="GGL61683.1"/>
    </source>
</evidence>
<protein>
    <recommendedName>
        <fullName evidence="4">Exonuclease domain-containing protein</fullName>
    </recommendedName>
</protein>
<dbReference type="Pfam" id="PF00929">
    <property type="entry name" value="RNase_T"/>
    <property type="match status" value="1"/>
</dbReference>
<dbReference type="Proteomes" id="UP000654670">
    <property type="component" value="Unassembled WGS sequence"/>
</dbReference>
<comment type="caution">
    <text evidence="5">The sequence shown here is derived from an EMBL/GenBank/DDBJ whole genome shotgun (WGS) entry which is preliminary data.</text>
</comment>
<evidence type="ECO:0000256" key="3">
    <source>
        <dbReference type="ARBA" id="ARBA00022839"/>
    </source>
</evidence>
<dbReference type="AlphaFoldDB" id="A0A917S7Q0"/>
<name>A0A917S7Q0_9BACL</name>
<dbReference type="RefSeq" id="WP_188804258.1">
    <property type="nucleotide sequence ID" value="NZ_BMOK01000014.1"/>
</dbReference>
<dbReference type="Gene3D" id="3.30.420.10">
    <property type="entry name" value="Ribonuclease H-like superfamily/Ribonuclease H"/>
    <property type="match status" value="1"/>
</dbReference>
<gene>
    <name evidence="5" type="ORF">GCM10007968_27070</name>
</gene>
<organism evidence="5 6">
    <name type="scientific">Sporolactobacillus putidus</name>
    <dbReference type="NCBI Taxonomy" id="492735"/>
    <lineage>
        <taxon>Bacteria</taxon>
        <taxon>Bacillati</taxon>
        <taxon>Bacillota</taxon>
        <taxon>Bacilli</taxon>
        <taxon>Bacillales</taxon>
        <taxon>Sporolactobacillaceae</taxon>
        <taxon>Sporolactobacillus</taxon>
    </lineage>
</organism>
<accession>A0A917S7Q0</accession>
<dbReference type="SMART" id="SM00479">
    <property type="entry name" value="EXOIII"/>
    <property type="match status" value="1"/>
</dbReference>
<keyword evidence="2" id="KW-0378">Hydrolase</keyword>
<keyword evidence="6" id="KW-1185">Reference proteome</keyword>
<proteinExistence type="predicted"/>
<dbReference type="SUPFAM" id="SSF53098">
    <property type="entry name" value="Ribonuclease H-like"/>
    <property type="match status" value="1"/>
</dbReference>
<evidence type="ECO:0000256" key="1">
    <source>
        <dbReference type="ARBA" id="ARBA00022722"/>
    </source>
</evidence>
<dbReference type="PANTHER" id="PTHR23044:SF61">
    <property type="entry name" value="3'-5' EXORIBONUCLEASE 1-RELATED"/>
    <property type="match status" value="1"/>
</dbReference>
<dbReference type="GO" id="GO:0003676">
    <property type="term" value="F:nucleic acid binding"/>
    <property type="evidence" value="ECO:0007669"/>
    <property type="project" value="InterPro"/>
</dbReference>
<dbReference type="InterPro" id="IPR012337">
    <property type="entry name" value="RNaseH-like_sf"/>
</dbReference>
<dbReference type="InterPro" id="IPR036397">
    <property type="entry name" value="RNaseH_sf"/>
</dbReference>
<reference evidence="5" key="1">
    <citation type="journal article" date="2014" name="Int. J. Syst. Evol. Microbiol.">
        <title>Complete genome sequence of Corynebacterium casei LMG S-19264T (=DSM 44701T), isolated from a smear-ripened cheese.</title>
        <authorList>
            <consortium name="US DOE Joint Genome Institute (JGI-PGF)"/>
            <person name="Walter F."/>
            <person name="Albersmeier A."/>
            <person name="Kalinowski J."/>
            <person name="Ruckert C."/>
        </authorList>
    </citation>
    <scope>NUCLEOTIDE SEQUENCE</scope>
    <source>
        <strain evidence="5">JCM 15325</strain>
    </source>
</reference>
<dbReference type="PANTHER" id="PTHR23044">
    <property type="entry name" value="3'-5' EXONUCLEASE ERI1-RELATED"/>
    <property type="match status" value="1"/>
</dbReference>
<evidence type="ECO:0000256" key="2">
    <source>
        <dbReference type="ARBA" id="ARBA00022801"/>
    </source>
</evidence>
<dbReference type="InterPro" id="IPR051274">
    <property type="entry name" value="3-5_Exoribonuclease"/>
</dbReference>
<dbReference type="InterPro" id="IPR047201">
    <property type="entry name" value="ERI-1_3'hExo-like"/>
</dbReference>